<sequence>MYESAHADGQEHLEEAFAAWLDSKDLPTGVPTSGARVLPGGQQVYRASVAADGLEALRLALQEPRPQETWRTTLTAVRQDTGPWHVVLDLERTGDGPPPVPFAPRLVGALLGPATSSPAGFPLRAAPVLVSRVEDAAVVLSFLRAPERDVPVVVAHDTPGVVDRLAAAVAGVALVVHLVAPAAAAFNANVGPGYRLRRGAWRTYWPGLGEPDDDPRRHRALSPETLQADAHRAMRVVAGSFRSDALAKPLPVLLRDHVADLPGFRSAERVTRRESAPDEGAQARLATAAQVEHELVELVEEAERSLADERAARAQAEHDRDGAVLEAATQAAELSATLSRVQFLEKELLKADVRPWELTAPPVPAVPGSFDELLDAAEAHLPLLELGPRTAASRDLDDHTRSLTWAAKAWDALLALQSYAEARVKGEFEGNFEQWCRDCPTGARVVSANALGMTEHDTVRTNPTMREARTFPVPTDVAPEGRVTMWAHYKVDNRDPAPRLHFHDDTRGTGMVYVGYLGRHLPSPKTN</sequence>
<organism evidence="2 3">
    <name type="scientific">Vallicoccus soli</name>
    <dbReference type="NCBI Taxonomy" id="2339232"/>
    <lineage>
        <taxon>Bacteria</taxon>
        <taxon>Bacillati</taxon>
        <taxon>Actinomycetota</taxon>
        <taxon>Actinomycetes</taxon>
        <taxon>Motilibacterales</taxon>
        <taxon>Vallicoccaceae</taxon>
        <taxon>Vallicoccus</taxon>
    </lineage>
</organism>
<proteinExistence type="predicted"/>
<dbReference type="EMBL" id="QZEZ01000014">
    <property type="protein sequence ID" value="RJK92514.1"/>
    <property type="molecule type" value="Genomic_DNA"/>
</dbReference>
<keyword evidence="1" id="KW-0175">Coiled coil</keyword>
<feature type="coiled-coil region" evidence="1">
    <location>
        <begin position="288"/>
        <end position="319"/>
    </location>
</feature>
<reference evidence="2 3" key="1">
    <citation type="submission" date="2018-09" db="EMBL/GenBank/DDBJ databases">
        <title>YIM 75000 draft genome.</title>
        <authorList>
            <person name="Tang S."/>
            <person name="Feng Y."/>
        </authorList>
    </citation>
    <scope>NUCLEOTIDE SEQUENCE [LARGE SCALE GENOMIC DNA]</scope>
    <source>
        <strain evidence="2 3">YIM 75000</strain>
    </source>
</reference>
<evidence type="ECO:0000256" key="1">
    <source>
        <dbReference type="SAM" id="Coils"/>
    </source>
</evidence>
<dbReference type="Proteomes" id="UP000265614">
    <property type="component" value="Unassembled WGS sequence"/>
</dbReference>
<accession>A0A3A3ZBM2</accession>
<protein>
    <submittedName>
        <fullName evidence="2">Uncharacterized protein</fullName>
    </submittedName>
</protein>
<gene>
    <name evidence="2" type="ORF">D5H78_18730</name>
</gene>
<evidence type="ECO:0000313" key="3">
    <source>
        <dbReference type="Proteomes" id="UP000265614"/>
    </source>
</evidence>
<dbReference type="AlphaFoldDB" id="A0A3A3ZBM2"/>
<name>A0A3A3ZBM2_9ACTN</name>
<comment type="caution">
    <text evidence="2">The sequence shown here is derived from an EMBL/GenBank/DDBJ whole genome shotgun (WGS) entry which is preliminary data.</text>
</comment>
<evidence type="ECO:0000313" key="2">
    <source>
        <dbReference type="EMBL" id="RJK92514.1"/>
    </source>
</evidence>
<keyword evidence="3" id="KW-1185">Reference proteome</keyword>